<keyword evidence="3" id="KW-0677">Repeat</keyword>
<dbReference type="InterPro" id="IPR000504">
    <property type="entry name" value="RRM_dom"/>
</dbReference>
<dbReference type="SMART" id="SM00360">
    <property type="entry name" value="RRM"/>
    <property type="match status" value="2"/>
</dbReference>
<feature type="domain" description="RRM" evidence="7">
    <location>
        <begin position="103"/>
        <end position="180"/>
    </location>
</feature>
<evidence type="ECO:0000256" key="4">
    <source>
        <dbReference type="ARBA" id="ARBA00022884"/>
    </source>
</evidence>
<dbReference type="GO" id="GO:0005737">
    <property type="term" value="C:cytoplasm"/>
    <property type="evidence" value="ECO:0007669"/>
    <property type="project" value="UniProtKB-SubCell"/>
</dbReference>
<dbReference type="InterPro" id="IPR035979">
    <property type="entry name" value="RBD_domain_sf"/>
</dbReference>
<dbReference type="InterPro" id="IPR012677">
    <property type="entry name" value="Nucleotide-bd_a/b_plait_sf"/>
</dbReference>
<feature type="compositionally biased region" description="Gly residues" evidence="6">
    <location>
        <begin position="308"/>
        <end position="326"/>
    </location>
</feature>
<feature type="region of interest" description="Disordered" evidence="6">
    <location>
        <begin position="280"/>
        <end position="333"/>
    </location>
</feature>
<reference evidence="8" key="2">
    <citation type="journal article" date="2011" name="J. Exp. Zool.">
        <title>Expression of a Musashi-like gene in sexual and asexual development of the colonial chordate Botryllus schlosseri and phylogenetic analysis of the protein group.</title>
        <authorList>
            <person name="Gasparini F."/>
            <person name="Shimeld S.M."/>
            <person name="Ruffoni E."/>
            <person name="Burighel P."/>
            <person name="Manni L."/>
        </authorList>
    </citation>
    <scope>NUCLEOTIDE SEQUENCE</scope>
    <source>
        <tissue evidence="8">Whole-animal</tissue>
    </source>
</reference>
<dbReference type="PROSITE" id="PS50102">
    <property type="entry name" value="RRM"/>
    <property type="match status" value="2"/>
</dbReference>
<dbReference type="GO" id="GO:0003729">
    <property type="term" value="F:mRNA binding"/>
    <property type="evidence" value="ECO:0007669"/>
    <property type="project" value="TreeGrafter"/>
</dbReference>
<evidence type="ECO:0000256" key="6">
    <source>
        <dbReference type="SAM" id="MobiDB-lite"/>
    </source>
</evidence>
<proteinExistence type="evidence at transcript level"/>
<gene>
    <name evidence="8" type="primary">dazap1</name>
</gene>
<evidence type="ECO:0000256" key="3">
    <source>
        <dbReference type="ARBA" id="ARBA00022737"/>
    </source>
</evidence>
<organism evidence="8">
    <name type="scientific">Botryllus schlosseri</name>
    <name type="common">Golden star tunicate</name>
    <name type="synonym">Alcyonium schlosseri</name>
    <dbReference type="NCBI Taxonomy" id="30301"/>
    <lineage>
        <taxon>Eukaryota</taxon>
        <taxon>Metazoa</taxon>
        <taxon>Chordata</taxon>
        <taxon>Tunicata</taxon>
        <taxon>Ascidiacea</taxon>
        <taxon>Stolidobranchia</taxon>
        <taxon>Styelidae</taxon>
        <taxon>Botryllus</taxon>
    </lineage>
</organism>
<dbReference type="CDD" id="cd12325">
    <property type="entry name" value="RRM1_hnRNPA_hnRNPD_like"/>
    <property type="match status" value="1"/>
</dbReference>
<dbReference type="GO" id="GO:0006417">
    <property type="term" value="P:regulation of translation"/>
    <property type="evidence" value="ECO:0007669"/>
    <property type="project" value="TreeGrafter"/>
</dbReference>
<dbReference type="PANTHER" id="PTHR48032:SF18">
    <property type="entry name" value="RRM DOMAIN-CONTAINING PROTEIN"/>
    <property type="match status" value="1"/>
</dbReference>
<keyword evidence="2" id="KW-0963">Cytoplasm</keyword>
<name>G2ZH19_BOTSH</name>
<reference evidence="8" key="1">
    <citation type="journal article" date="2011" name="Dev. Genes Evol.">
        <title>Analysis of a botryllid enriched-full-length cDNA library: insight into the evolution of spliced leader trans-splicing in tunicates.</title>
        <authorList>
            <person name="Gasparini F."/>
            <person name="Shimeld S.M."/>
        </authorList>
    </citation>
    <scope>NUCLEOTIDE SEQUENCE</scope>
    <source>
        <tissue evidence="8">Whole-animal</tissue>
    </source>
</reference>
<evidence type="ECO:0000259" key="7">
    <source>
        <dbReference type="PROSITE" id="PS50102"/>
    </source>
</evidence>
<dbReference type="Gene3D" id="3.30.70.330">
    <property type="match status" value="2"/>
</dbReference>
<protein>
    <submittedName>
        <fullName evidence="8">Deleted in azoospermia (Daz)-associated protein 1</fullName>
    </submittedName>
</protein>
<keyword evidence="4 5" id="KW-0694">RNA-binding</keyword>
<dbReference type="SUPFAM" id="SSF54928">
    <property type="entry name" value="RNA-binding domain, RBD"/>
    <property type="match status" value="2"/>
</dbReference>
<dbReference type="Pfam" id="PF00076">
    <property type="entry name" value="RRM_1"/>
    <property type="match status" value="2"/>
</dbReference>
<dbReference type="EMBL" id="FR823297">
    <property type="protein sequence ID" value="CBZ41969.1"/>
    <property type="molecule type" value="mRNA"/>
</dbReference>
<accession>G2ZH19</accession>
<sequence>MSEGDEVGKIFVGGLTRETTDDMLRQHFSNYGEIVECIVMRDKLTQMSRGFGFVKYADAGAVAEVLKNRPHTLDNKKIDPKPCTPKTIQQQKKNAQIEHTQTHKIFIGGLAQNATEEEVKAYFSQYGSVTEVVFVINKEENRHKGFGFVTFESESAVDQAVGKHFHEICGKRVEAKRATPRETMRRNQNDGNDGYSGGGGGGGYGYGYPNSGGGGGWMGQGSNGGMMGGFGYPPYGQSGYGGNYPYGQTAQYYGYNYNTAPGMMYGGQGGAPNKGDASGGYGGMGSYQQQTPGGYGPTRGQSYSDYGNGYGRGGDSSGGGGRGSGQGYHPYKR</sequence>
<evidence type="ECO:0000256" key="1">
    <source>
        <dbReference type="ARBA" id="ARBA00004496"/>
    </source>
</evidence>
<comment type="subcellular location">
    <subcellularLocation>
        <location evidence="1">Cytoplasm</location>
    </subcellularLocation>
</comment>
<dbReference type="PANTHER" id="PTHR48032">
    <property type="entry name" value="RNA-BINDING PROTEIN MUSASHI HOMOLOG RBP6"/>
    <property type="match status" value="1"/>
</dbReference>
<evidence type="ECO:0000313" key="8">
    <source>
        <dbReference type="EMBL" id="CBZ41969.1"/>
    </source>
</evidence>
<feature type="domain" description="RRM" evidence="7">
    <location>
        <begin position="8"/>
        <end position="102"/>
    </location>
</feature>
<evidence type="ECO:0000256" key="2">
    <source>
        <dbReference type="ARBA" id="ARBA00022490"/>
    </source>
</evidence>
<dbReference type="AlphaFoldDB" id="G2ZH19"/>
<evidence type="ECO:0000256" key="5">
    <source>
        <dbReference type="PROSITE-ProRule" id="PRU00176"/>
    </source>
</evidence>